<feature type="domain" description="SAF" evidence="5">
    <location>
        <begin position="89"/>
        <end position="151"/>
    </location>
</feature>
<keyword evidence="3 4" id="KW-0574">Periplasm</keyword>
<gene>
    <name evidence="6" type="primary">flgA</name>
    <name evidence="6" type="ORF">HK107_13920</name>
</gene>
<dbReference type="Pfam" id="PF13144">
    <property type="entry name" value="ChapFlgA"/>
    <property type="match status" value="1"/>
</dbReference>
<feature type="chain" id="PRO_5031587729" description="Flagella basal body P-ring formation protein FlgA" evidence="4">
    <location>
        <begin position="20"/>
        <end position="213"/>
    </location>
</feature>
<dbReference type="InterPro" id="IPR039246">
    <property type="entry name" value="Flagellar_FlgA"/>
</dbReference>
<evidence type="ECO:0000313" key="7">
    <source>
        <dbReference type="Proteomes" id="UP000536835"/>
    </source>
</evidence>
<evidence type="ECO:0000256" key="3">
    <source>
        <dbReference type="ARBA" id="ARBA00022764"/>
    </source>
</evidence>
<dbReference type="EMBL" id="JABFCX010000003">
    <property type="protein sequence ID" value="NNU17425.1"/>
    <property type="molecule type" value="Genomic_DNA"/>
</dbReference>
<comment type="similarity">
    <text evidence="4">Belongs to the FlgA family.</text>
</comment>
<keyword evidence="6" id="KW-0282">Flagellum</keyword>
<evidence type="ECO:0000256" key="4">
    <source>
        <dbReference type="RuleBase" id="RU362063"/>
    </source>
</evidence>
<dbReference type="GO" id="GO:0042597">
    <property type="term" value="C:periplasmic space"/>
    <property type="evidence" value="ECO:0007669"/>
    <property type="project" value="UniProtKB-SubCell"/>
</dbReference>
<dbReference type="InterPro" id="IPR017585">
    <property type="entry name" value="SAF_FlgA"/>
</dbReference>
<sequence length="213" mass="22918">MIRLFLVIFAAFGSAFAQAPLTERVGDAIRSAALLPDAADVRLLSMTPVRGAVEQVEITNFDRRSGRFEAVIANGPRKAQISGRAAVTLPVVVAARNLGRDHTLAAGDLEVRHVPIQQVPSTAYNEPQEAFGMAVRRSLAAGRPVRQEDLGQPLIIRKNEVIEITYETAGMVLSARGRSLDEGARGDFIRVVTEGQGRTVSAEIVAPGRVVVR</sequence>
<reference evidence="6 7" key="1">
    <citation type="submission" date="2020-05" db="EMBL/GenBank/DDBJ databases">
        <title>Parvularcula mediterraneae sp. nov., isolated from polypropylene straw from shallow seawater of the seashore of Laganas in Zakynthos island, Greece.</title>
        <authorList>
            <person name="Szabo I."/>
            <person name="Al-Omari J."/>
            <person name="Rado J."/>
            <person name="Szerdahelyi G.S."/>
        </authorList>
    </citation>
    <scope>NUCLEOTIDE SEQUENCE [LARGE SCALE GENOMIC DNA]</scope>
    <source>
        <strain evidence="6 7">ZS-1/3</strain>
    </source>
</reference>
<keyword evidence="6" id="KW-0966">Cell projection</keyword>
<dbReference type="Proteomes" id="UP000536835">
    <property type="component" value="Unassembled WGS sequence"/>
</dbReference>
<feature type="signal peptide" evidence="4">
    <location>
        <begin position="1"/>
        <end position="19"/>
    </location>
</feature>
<dbReference type="NCBIfam" id="TIGR03170">
    <property type="entry name" value="flgA_cterm"/>
    <property type="match status" value="1"/>
</dbReference>
<dbReference type="AlphaFoldDB" id="A0A7Y3RNV0"/>
<dbReference type="SMART" id="SM00858">
    <property type="entry name" value="SAF"/>
    <property type="match status" value="1"/>
</dbReference>
<evidence type="ECO:0000256" key="2">
    <source>
        <dbReference type="ARBA" id="ARBA00022729"/>
    </source>
</evidence>
<evidence type="ECO:0000259" key="5">
    <source>
        <dbReference type="SMART" id="SM00858"/>
    </source>
</evidence>
<keyword evidence="2 4" id="KW-0732">Signal</keyword>
<dbReference type="Gene3D" id="2.30.30.760">
    <property type="match status" value="1"/>
</dbReference>
<comment type="caution">
    <text evidence="6">The sequence shown here is derived from an EMBL/GenBank/DDBJ whole genome shotgun (WGS) entry which is preliminary data.</text>
</comment>
<dbReference type="Gene3D" id="3.90.1210.10">
    <property type="entry name" value="Antifreeze-like/N-acetylneuraminic acid synthase C-terminal domain"/>
    <property type="match status" value="1"/>
</dbReference>
<dbReference type="GO" id="GO:0044780">
    <property type="term" value="P:bacterial-type flagellum assembly"/>
    <property type="evidence" value="ECO:0007669"/>
    <property type="project" value="InterPro"/>
</dbReference>
<evidence type="ECO:0000256" key="1">
    <source>
        <dbReference type="ARBA" id="ARBA00004418"/>
    </source>
</evidence>
<dbReference type="CDD" id="cd11614">
    <property type="entry name" value="SAF_CpaB_FlgA_like"/>
    <property type="match status" value="1"/>
</dbReference>
<keyword evidence="6" id="KW-0969">Cilium</keyword>
<protein>
    <recommendedName>
        <fullName evidence="4">Flagella basal body P-ring formation protein FlgA</fullName>
    </recommendedName>
</protein>
<dbReference type="InterPro" id="IPR013974">
    <property type="entry name" value="SAF"/>
</dbReference>
<comment type="subcellular location">
    <subcellularLocation>
        <location evidence="1 4">Periplasm</location>
    </subcellularLocation>
</comment>
<keyword evidence="4" id="KW-1005">Bacterial flagellum biogenesis</keyword>
<dbReference type="PANTHER" id="PTHR36307:SF1">
    <property type="entry name" value="FLAGELLA BASAL BODY P-RING FORMATION PROTEIN FLGA"/>
    <property type="match status" value="1"/>
</dbReference>
<proteinExistence type="inferred from homology"/>
<dbReference type="RefSeq" id="WP_173200843.1">
    <property type="nucleotide sequence ID" value="NZ_JABFCX010000003.1"/>
</dbReference>
<dbReference type="PANTHER" id="PTHR36307">
    <property type="entry name" value="FLAGELLA BASAL BODY P-RING FORMATION PROTEIN FLGA"/>
    <property type="match status" value="1"/>
</dbReference>
<keyword evidence="7" id="KW-1185">Reference proteome</keyword>
<organism evidence="6 7">
    <name type="scientific">Parvularcula mediterranea</name>
    <dbReference type="NCBI Taxonomy" id="2732508"/>
    <lineage>
        <taxon>Bacteria</taxon>
        <taxon>Pseudomonadati</taxon>
        <taxon>Pseudomonadota</taxon>
        <taxon>Alphaproteobacteria</taxon>
        <taxon>Parvularculales</taxon>
        <taxon>Parvularculaceae</taxon>
        <taxon>Parvularcula</taxon>
    </lineage>
</organism>
<accession>A0A7Y3RNV0</accession>
<evidence type="ECO:0000313" key="6">
    <source>
        <dbReference type="EMBL" id="NNU17425.1"/>
    </source>
</evidence>
<name>A0A7Y3RNV0_9PROT</name>
<comment type="function">
    <text evidence="4">Involved in the assembly process of the P-ring formation. It may associate with FlgF on the rod constituting a structure essential for the P-ring assembly or may act as a modulator protein for the P-ring assembly.</text>
</comment>